<evidence type="ECO:0000313" key="1">
    <source>
        <dbReference type="EMBL" id="GAH93206.1"/>
    </source>
</evidence>
<gene>
    <name evidence="1" type="ORF">S03H2_72770</name>
</gene>
<organism evidence="1">
    <name type="scientific">marine sediment metagenome</name>
    <dbReference type="NCBI Taxonomy" id="412755"/>
    <lineage>
        <taxon>unclassified sequences</taxon>
        <taxon>metagenomes</taxon>
        <taxon>ecological metagenomes</taxon>
    </lineage>
</organism>
<dbReference type="AlphaFoldDB" id="X1JER7"/>
<proteinExistence type="predicted"/>
<name>X1JER7_9ZZZZ</name>
<dbReference type="EMBL" id="BARU01049425">
    <property type="protein sequence ID" value="GAH93206.1"/>
    <property type="molecule type" value="Genomic_DNA"/>
</dbReference>
<feature type="non-terminal residue" evidence="1">
    <location>
        <position position="1"/>
    </location>
</feature>
<sequence>ILPGEAAIQIKDMRANPDDMRGVLDRLYKRARRKTGRKI</sequence>
<accession>X1JER7</accession>
<comment type="caution">
    <text evidence="1">The sequence shown here is derived from an EMBL/GenBank/DDBJ whole genome shotgun (WGS) entry which is preliminary data.</text>
</comment>
<protein>
    <submittedName>
        <fullName evidence="1">Uncharacterized protein</fullName>
    </submittedName>
</protein>
<reference evidence="1" key="1">
    <citation type="journal article" date="2014" name="Front. Microbiol.">
        <title>High frequency of phylogenetically diverse reductive dehalogenase-homologous genes in deep subseafloor sedimentary metagenomes.</title>
        <authorList>
            <person name="Kawai M."/>
            <person name="Futagami T."/>
            <person name="Toyoda A."/>
            <person name="Takaki Y."/>
            <person name="Nishi S."/>
            <person name="Hori S."/>
            <person name="Arai W."/>
            <person name="Tsubouchi T."/>
            <person name="Morono Y."/>
            <person name="Uchiyama I."/>
            <person name="Ito T."/>
            <person name="Fujiyama A."/>
            <person name="Inagaki F."/>
            <person name="Takami H."/>
        </authorList>
    </citation>
    <scope>NUCLEOTIDE SEQUENCE</scope>
    <source>
        <strain evidence="1">Expedition CK06-06</strain>
    </source>
</reference>